<evidence type="ECO:0000259" key="1">
    <source>
        <dbReference type="Pfam" id="PF00082"/>
    </source>
</evidence>
<dbReference type="InterPro" id="IPR000209">
    <property type="entry name" value="Peptidase_S8/S53_dom"/>
</dbReference>
<dbReference type="OrthoDB" id="9759014at2"/>
<dbReference type="STRING" id="592026.GCWU0000282_002169"/>
<dbReference type="GO" id="GO:0004252">
    <property type="term" value="F:serine-type endopeptidase activity"/>
    <property type="evidence" value="ECO:0007669"/>
    <property type="project" value="InterPro"/>
</dbReference>
<dbReference type="AlphaFoldDB" id="V2Y3E7"/>
<dbReference type="HOGENOM" id="CLU_021303_0_0_9"/>
<name>V2Y3E7_9FIRM</name>
<comment type="caution">
    <text evidence="2">The sequence shown here is derived from an EMBL/GenBank/DDBJ whole genome shotgun (WGS) entry which is preliminary data.</text>
</comment>
<protein>
    <recommendedName>
        <fullName evidence="1">Peptidase S8/S53 domain-containing protein</fullName>
    </recommendedName>
</protein>
<dbReference type="CDD" id="cd04847">
    <property type="entry name" value="Peptidases_S8_Subtilisin_like_2"/>
    <property type="match status" value="1"/>
</dbReference>
<sequence length="744" mass="84301">MNSILQLRGQFYQRKNQNSFGPVNLPKGSKVTSEHIRKIRGQLENLENYWQGEVTIGGALISVYYKCIVAKSNRLQVLLGEKNSHPNMSIRGAKFTDGHSRTKKHIFTYFISLEALQKSIRHLEDCETVLIKYYNGEITDKETEIINNGKYNDSIMSKSKFLRVIVDANYVEDFKLNCADESIKDRSIITIYKTGIDTVELLSKFGIEMIKAKMIDDTTLRLDGGEIEILQNNAPYLIAMQVRDLGEVVWDEEVKSEMSNGIISIPKPKDEPVVGVIDTQFDDRVYFHDWVVSENKLDPNITVTTEDRFHGTAVTSIIVDGPSFNPKLEDGCGRFRVRHFGVATAGKFSSFTILKLIREIVANNRDIKVWNFSLGSAFEIDPNFISPEAAELDKIQCEYDVIFIVAGTNKSKKISEAVKIGAPADSLNSLIVNAVDFQGKPASYTRVGPVLSFFYKPDICYYGGDKNEMITACGPLGQASVCGTSFAAPWITRKMAYLIHIVGLSREVAKALIIDSAAGWNRQDNRYFSMGYGIVPKNIEDIIHSKDDEIRFIMNGTIDEYETYTYNIPVPQNMKAHPFFAKATLAYFPTGDRNQGVDYTGTEMDLHFGRIMEKGGKAVIKAIDYNKQADEGIQSIYEENARKFYRKWDNIKHISEEIKEKAKPRKVYEAGMWGLSIKTKERLAPKAGRGLKFGVVVTLKEMNGVNRIDEFIKLCMMKNWVVNRIDVQNRIDVYSKAEEEIEFE</sequence>
<gene>
    <name evidence="2" type="ORF">GCWU0000282_002169</name>
</gene>
<evidence type="ECO:0000313" key="2">
    <source>
        <dbReference type="EMBL" id="ESL02577.1"/>
    </source>
</evidence>
<dbReference type="Gene3D" id="3.40.50.200">
    <property type="entry name" value="Peptidase S8/S53 domain"/>
    <property type="match status" value="1"/>
</dbReference>
<dbReference type="InterPro" id="IPR036852">
    <property type="entry name" value="Peptidase_S8/S53_dom_sf"/>
</dbReference>
<reference evidence="2 3" key="1">
    <citation type="submission" date="2013-06" db="EMBL/GenBank/DDBJ databases">
        <authorList>
            <person name="Weinstock G."/>
            <person name="Sodergren E."/>
            <person name="Clifton S."/>
            <person name="Fulton L."/>
            <person name="Fulton B."/>
            <person name="Courtney L."/>
            <person name="Fronick C."/>
            <person name="Harrison M."/>
            <person name="Strong C."/>
            <person name="Farmer C."/>
            <person name="Delahaunty K."/>
            <person name="Markovic C."/>
            <person name="Hall O."/>
            <person name="Minx P."/>
            <person name="Tomlinson C."/>
            <person name="Mitreva M."/>
            <person name="Nelson J."/>
            <person name="Hou S."/>
            <person name="Wollam A."/>
            <person name="Pepin K.H."/>
            <person name="Johnson M."/>
            <person name="Bhonagiri V."/>
            <person name="Nash W.E."/>
            <person name="Warren W."/>
            <person name="Chinwalla A."/>
            <person name="Mardis E.R."/>
            <person name="Wilson R.K."/>
        </authorList>
    </citation>
    <scope>NUCLEOTIDE SEQUENCE [LARGE SCALE GENOMIC DNA]</scope>
    <source>
        <strain evidence="2 3">ATCC 51271</strain>
    </source>
</reference>
<dbReference type="GO" id="GO:0006508">
    <property type="term" value="P:proteolysis"/>
    <property type="evidence" value="ECO:0007669"/>
    <property type="project" value="InterPro"/>
</dbReference>
<proteinExistence type="predicted"/>
<organism evidence="2 3">
    <name type="scientific">Catonella morbi ATCC 51271</name>
    <dbReference type="NCBI Taxonomy" id="592026"/>
    <lineage>
        <taxon>Bacteria</taxon>
        <taxon>Bacillati</taxon>
        <taxon>Bacillota</taxon>
        <taxon>Clostridia</taxon>
        <taxon>Lachnospirales</taxon>
        <taxon>Lachnospiraceae</taxon>
        <taxon>Catonella</taxon>
    </lineage>
</organism>
<feature type="domain" description="Peptidase S8/S53" evidence="1">
    <location>
        <begin position="271"/>
        <end position="526"/>
    </location>
</feature>
<dbReference type="eggNOG" id="COG1404">
    <property type="taxonomic scope" value="Bacteria"/>
</dbReference>
<dbReference type="RefSeq" id="WP_023355034.1">
    <property type="nucleotide sequence ID" value="NZ_KI535368.1"/>
</dbReference>
<keyword evidence="3" id="KW-1185">Reference proteome</keyword>
<dbReference type="InterPro" id="IPR034074">
    <property type="entry name" value="Y4bN_pept_dom"/>
</dbReference>
<dbReference type="Proteomes" id="UP000018227">
    <property type="component" value="Unassembled WGS sequence"/>
</dbReference>
<dbReference type="SUPFAM" id="SSF52743">
    <property type="entry name" value="Subtilisin-like"/>
    <property type="match status" value="1"/>
</dbReference>
<accession>V2Y3E7</accession>
<dbReference type="EMBL" id="ACIL03000014">
    <property type="protein sequence ID" value="ESL02577.1"/>
    <property type="molecule type" value="Genomic_DNA"/>
</dbReference>
<dbReference type="Pfam" id="PF00082">
    <property type="entry name" value="Peptidase_S8"/>
    <property type="match status" value="1"/>
</dbReference>
<evidence type="ECO:0000313" key="3">
    <source>
        <dbReference type="Proteomes" id="UP000018227"/>
    </source>
</evidence>